<keyword evidence="5" id="KW-1185">Reference proteome</keyword>
<sequence length="165" mass="18550">MGWNLSTGVNRYLTSCKDDNDPSLGDITSRIDNPGMPQFVLRRGSEKIFQAGPWNGIRFSGTGVSSNKIFKSIFVYNSEDLYYMNEASDNSIITWQTVNQSGLVQRFVLNKGNSSWSTMYSSRNYPFVVLMESAKSAADQFVSAYTDLFLNLRENGMSFVGRLDV</sequence>
<keyword evidence="2" id="KW-1015">Disulfide bond</keyword>
<evidence type="ECO:0000256" key="2">
    <source>
        <dbReference type="ARBA" id="ARBA00023157"/>
    </source>
</evidence>
<gene>
    <name evidence="4" type="ORF">Fot_24520</name>
</gene>
<evidence type="ECO:0000313" key="4">
    <source>
        <dbReference type="EMBL" id="KAL2520597.1"/>
    </source>
</evidence>
<feature type="domain" description="S-locus glycoprotein" evidence="3">
    <location>
        <begin position="49"/>
        <end position="121"/>
    </location>
</feature>
<evidence type="ECO:0000313" key="5">
    <source>
        <dbReference type="Proteomes" id="UP001604277"/>
    </source>
</evidence>
<proteinExistence type="predicted"/>
<dbReference type="Proteomes" id="UP001604277">
    <property type="component" value="Unassembled WGS sequence"/>
</dbReference>
<reference evidence="5" key="1">
    <citation type="submission" date="2024-07" db="EMBL/GenBank/DDBJ databases">
        <title>Two chromosome-level genome assemblies of Korean endemic species Abeliophyllum distichum and Forsythia ovata (Oleaceae).</title>
        <authorList>
            <person name="Jang H."/>
        </authorList>
    </citation>
    <scope>NUCLEOTIDE SEQUENCE [LARGE SCALE GENOMIC DNA]</scope>
</reference>
<protein>
    <submittedName>
        <fullName evidence="4">G-type lectin S-receptor-like serine/threonine-protein kinase</fullName>
    </submittedName>
</protein>
<dbReference type="Pfam" id="PF00954">
    <property type="entry name" value="S_locus_glycop"/>
    <property type="match status" value="1"/>
</dbReference>
<keyword evidence="1" id="KW-0732">Signal</keyword>
<dbReference type="PANTHER" id="PTHR32444:SF118">
    <property type="entry name" value="OS09G0551150 PROTEIN"/>
    <property type="match status" value="1"/>
</dbReference>
<dbReference type="InterPro" id="IPR000858">
    <property type="entry name" value="S_locus_glycoprot_dom"/>
</dbReference>
<evidence type="ECO:0000259" key="3">
    <source>
        <dbReference type="Pfam" id="PF00954"/>
    </source>
</evidence>
<accession>A0ABD1U6F8</accession>
<dbReference type="PANTHER" id="PTHR32444">
    <property type="entry name" value="BULB-TYPE LECTIN DOMAIN-CONTAINING PROTEIN"/>
    <property type="match status" value="1"/>
</dbReference>
<name>A0ABD1U6F8_9LAMI</name>
<dbReference type="EMBL" id="JBFOLJ010000007">
    <property type="protein sequence ID" value="KAL2520597.1"/>
    <property type="molecule type" value="Genomic_DNA"/>
</dbReference>
<comment type="caution">
    <text evidence="4">The sequence shown here is derived from an EMBL/GenBank/DDBJ whole genome shotgun (WGS) entry which is preliminary data.</text>
</comment>
<organism evidence="4 5">
    <name type="scientific">Forsythia ovata</name>
    <dbReference type="NCBI Taxonomy" id="205694"/>
    <lineage>
        <taxon>Eukaryota</taxon>
        <taxon>Viridiplantae</taxon>
        <taxon>Streptophyta</taxon>
        <taxon>Embryophyta</taxon>
        <taxon>Tracheophyta</taxon>
        <taxon>Spermatophyta</taxon>
        <taxon>Magnoliopsida</taxon>
        <taxon>eudicotyledons</taxon>
        <taxon>Gunneridae</taxon>
        <taxon>Pentapetalae</taxon>
        <taxon>asterids</taxon>
        <taxon>lamiids</taxon>
        <taxon>Lamiales</taxon>
        <taxon>Oleaceae</taxon>
        <taxon>Forsythieae</taxon>
        <taxon>Forsythia</taxon>
    </lineage>
</organism>
<dbReference type="AlphaFoldDB" id="A0ABD1U6F8"/>
<evidence type="ECO:0000256" key="1">
    <source>
        <dbReference type="ARBA" id="ARBA00022729"/>
    </source>
</evidence>